<protein>
    <recommendedName>
        <fullName evidence="9">Nuclear condensin complex subunit 3 C-terminal domain-containing protein</fullName>
    </recommendedName>
</protein>
<evidence type="ECO:0000256" key="8">
    <source>
        <dbReference type="SAM" id="MobiDB-lite"/>
    </source>
</evidence>
<name>A0A165EFR1_9APHY</name>
<sequence length="1012" mass="113160">MPARISAPPTLDALPNAVAVIFDQAQSTTANHQKNIVALAKLQTDAATITESVQNGRSTKLIGERAFEDAMLLMIGRVLPLKKGITPADRIMRFIGGFTKFINEKGSSDVGSASEERGNGPHDEDEDTTASKFVARILNFLLPGCVAKDKNVRFRVLQCIAEMISHLGEIDEETYTSLRSSLMERIRDKEPMIRVQAILSLSKLAGSEDVSELEEDEPSILESLVEAMTCDTSADVRRVAVVNLPLAPQTLSSLLSRARDVDAVVRKLVYAAVLEPHCVSESGSGIGFTHPRALTIAQREFIVRSGLGDREEAVKAAAMKLLATWVDTVRASGVKKEEEDEDGIRGDIIAFLKLFDLAEGTVAEDALRSVFNTRIDIFDNVEFGDGYWKTLTPERSFLARVFVDHCIATKDNARLESALPVVTVLVFRLQDAFNELVQEIQDDSDERLFRDGMQDDEEEERRARKEEQRLDKEFAIGEMLKLAVNLDYADEIGRRKMFQLIRAMVSHKTLPESLVAHCLDVLRTLSPNERDLIMVVVEVIHEIRDPSDAGDELRDINDGESEFGRTPATARIMRVLPKSTSEEAPEQEARSVEMDARCLSLCIGMLERVNGTFEENSTLEGILRELILPAVRSKEFVLRQKGLVSLGLCCLIARRMAINSFQLFVNQVQASPESLKTSILHIIFDILMVHEGDFLGPGSASSEKVVEFLLHLLENEESDKIQALLCVGVSKLVLSGMITDERVLKGLFLVYVSPETSHNQELRQCLSYFFPVYSYSSAINQRRMAKAGLIFIPLYEHLISTLQEWDEGQEVVTAAQVGLMFVDWTDPQKAAAIGRGRQSGITDDTIHVDLASDIVKVLFNKDMEKDDKKALVQLLGKLYIPDTLDDDKLRTLKLLTRNLRSRRPLRDAVSQNAFAKFDDGISKKFAKQLESFSEEEYRQLENLKDLFEFLDDIAPESEQEDVKPAKRTGKKRRSESVTTATTTTPPLSDRESRPPSPRRHRKGKAKYAGRLS</sequence>
<dbReference type="GO" id="GO:0000793">
    <property type="term" value="C:condensed chromosome"/>
    <property type="evidence" value="ECO:0007669"/>
    <property type="project" value="TreeGrafter"/>
</dbReference>
<dbReference type="PANTHER" id="PTHR14418:SF5">
    <property type="entry name" value="CONDENSIN COMPLEX SUBUNIT 3"/>
    <property type="match status" value="1"/>
</dbReference>
<comment type="similarity">
    <text evidence="2">Belongs to the CND3 (condensin subunit 3) family.</text>
</comment>
<evidence type="ECO:0000313" key="11">
    <source>
        <dbReference type="Proteomes" id="UP000076871"/>
    </source>
</evidence>
<dbReference type="InterPro" id="IPR027165">
    <property type="entry name" value="CND3"/>
</dbReference>
<evidence type="ECO:0000256" key="3">
    <source>
        <dbReference type="ARBA" id="ARBA00022454"/>
    </source>
</evidence>
<organism evidence="10 11">
    <name type="scientific">Laetiporus sulphureus 93-53</name>
    <dbReference type="NCBI Taxonomy" id="1314785"/>
    <lineage>
        <taxon>Eukaryota</taxon>
        <taxon>Fungi</taxon>
        <taxon>Dikarya</taxon>
        <taxon>Basidiomycota</taxon>
        <taxon>Agaricomycotina</taxon>
        <taxon>Agaricomycetes</taxon>
        <taxon>Polyporales</taxon>
        <taxon>Laetiporus</taxon>
    </lineage>
</organism>
<dbReference type="Proteomes" id="UP000076871">
    <property type="component" value="Unassembled WGS sequence"/>
</dbReference>
<dbReference type="PANTHER" id="PTHR14418">
    <property type="entry name" value="CONDENSIN COMPLEX SUBUNIT 3-RELATED"/>
    <property type="match status" value="1"/>
</dbReference>
<gene>
    <name evidence="10" type="ORF">LAESUDRAFT_652250</name>
</gene>
<feature type="domain" description="Nuclear condensin complex subunit 3 C-terminal" evidence="9">
    <location>
        <begin position="597"/>
        <end position="880"/>
    </location>
</feature>
<evidence type="ECO:0000256" key="7">
    <source>
        <dbReference type="ARBA" id="ARBA00023306"/>
    </source>
</evidence>
<dbReference type="GO" id="GO:0051301">
    <property type="term" value="P:cell division"/>
    <property type="evidence" value="ECO:0007669"/>
    <property type="project" value="UniProtKB-KW"/>
</dbReference>
<dbReference type="GO" id="GO:0000796">
    <property type="term" value="C:condensin complex"/>
    <property type="evidence" value="ECO:0007669"/>
    <property type="project" value="InterPro"/>
</dbReference>
<keyword evidence="6" id="KW-0226">DNA condensation</keyword>
<evidence type="ECO:0000256" key="5">
    <source>
        <dbReference type="ARBA" id="ARBA00022776"/>
    </source>
</evidence>
<keyword evidence="4" id="KW-0132">Cell division</keyword>
<proteinExistence type="inferred from homology"/>
<dbReference type="Pfam" id="PF12719">
    <property type="entry name" value="Cnd3"/>
    <property type="match status" value="1"/>
</dbReference>
<feature type="compositionally biased region" description="Basic residues" evidence="8">
    <location>
        <begin position="996"/>
        <end position="1012"/>
    </location>
</feature>
<accession>A0A165EFR1</accession>
<dbReference type="Gene3D" id="1.25.10.10">
    <property type="entry name" value="Leucine-rich Repeat Variant"/>
    <property type="match status" value="1"/>
</dbReference>
<reference evidence="10 11" key="1">
    <citation type="journal article" date="2016" name="Mol. Biol. Evol.">
        <title>Comparative Genomics of Early-Diverging Mushroom-Forming Fungi Provides Insights into the Origins of Lignocellulose Decay Capabilities.</title>
        <authorList>
            <person name="Nagy L.G."/>
            <person name="Riley R."/>
            <person name="Tritt A."/>
            <person name="Adam C."/>
            <person name="Daum C."/>
            <person name="Floudas D."/>
            <person name="Sun H."/>
            <person name="Yadav J.S."/>
            <person name="Pangilinan J."/>
            <person name="Larsson K.H."/>
            <person name="Matsuura K."/>
            <person name="Barry K."/>
            <person name="Labutti K."/>
            <person name="Kuo R."/>
            <person name="Ohm R.A."/>
            <person name="Bhattacharya S.S."/>
            <person name="Shirouzu T."/>
            <person name="Yoshinaga Y."/>
            <person name="Martin F.M."/>
            <person name="Grigoriev I.V."/>
            <person name="Hibbett D.S."/>
        </authorList>
    </citation>
    <scope>NUCLEOTIDE SEQUENCE [LARGE SCALE GENOMIC DNA]</scope>
    <source>
        <strain evidence="10 11">93-53</strain>
    </source>
</reference>
<keyword evidence="5" id="KW-0498">Mitosis</keyword>
<evidence type="ECO:0000313" key="10">
    <source>
        <dbReference type="EMBL" id="KZT06967.1"/>
    </source>
</evidence>
<dbReference type="InParanoid" id="A0A165EFR1"/>
<dbReference type="AlphaFoldDB" id="A0A165EFR1"/>
<evidence type="ECO:0000256" key="1">
    <source>
        <dbReference type="ARBA" id="ARBA00004286"/>
    </source>
</evidence>
<feature type="compositionally biased region" description="Low complexity" evidence="8">
    <location>
        <begin position="978"/>
        <end position="987"/>
    </location>
</feature>
<dbReference type="EMBL" id="KV427621">
    <property type="protein sequence ID" value="KZT06967.1"/>
    <property type="molecule type" value="Genomic_DNA"/>
</dbReference>
<dbReference type="SUPFAM" id="SSF48371">
    <property type="entry name" value="ARM repeat"/>
    <property type="match status" value="1"/>
</dbReference>
<dbReference type="OrthoDB" id="27187at2759"/>
<evidence type="ECO:0000256" key="2">
    <source>
        <dbReference type="ARBA" id="ARBA00006533"/>
    </source>
</evidence>
<dbReference type="InterPro" id="IPR016024">
    <property type="entry name" value="ARM-type_fold"/>
</dbReference>
<comment type="subcellular location">
    <subcellularLocation>
        <location evidence="1">Chromosome</location>
    </subcellularLocation>
</comment>
<dbReference type="STRING" id="1314785.A0A165EFR1"/>
<dbReference type="InterPro" id="IPR025977">
    <property type="entry name" value="Cnd3_C"/>
</dbReference>
<dbReference type="GO" id="GO:0007076">
    <property type="term" value="P:mitotic chromosome condensation"/>
    <property type="evidence" value="ECO:0007669"/>
    <property type="project" value="InterPro"/>
</dbReference>
<keyword evidence="7" id="KW-0131">Cell cycle</keyword>
<feature type="region of interest" description="Disordered" evidence="8">
    <location>
        <begin position="955"/>
        <end position="1012"/>
    </location>
</feature>
<dbReference type="FunCoup" id="A0A165EFR1">
    <property type="interactions" value="289"/>
</dbReference>
<feature type="region of interest" description="Disordered" evidence="8">
    <location>
        <begin position="106"/>
        <end position="128"/>
    </location>
</feature>
<dbReference type="RefSeq" id="XP_040764707.1">
    <property type="nucleotide sequence ID" value="XM_040904350.1"/>
</dbReference>
<dbReference type="GeneID" id="63821380"/>
<dbReference type="InterPro" id="IPR011989">
    <property type="entry name" value="ARM-like"/>
</dbReference>
<evidence type="ECO:0000256" key="4">
    <source>
        <dbReference type="ARBA" id="ARBA00022618"/>
    </source>
</evidence>
<keyword evidence="11" id="KW-1185">Reference proteome</keyword>
<evidence type="ECO:0000259" key="9">
    <source>
        <dbReference type="Pfam" id="PF12719"/>
    </source>
</evidence>
<evidence type="ECO:0000256" key="6">
    <source>
        <dbReference type="ARBA" id="ARBA00023067"/>
    </source>
</evidence>
<keyword evidence="3" id="KW-0158">Chromosome</keyword>